<reference evidence="3" key="1">
    <citation type="submission" date="2020-10" db="EMBL/GenBank/DDBJ databases">
        <authorList>
            <person name="Kikuchi T."/>
        </authorList>
    </citation>
    <scope>NUCLEOTIDE SEQUENCE</scope>
    <source>
        <strain evidence="3">NKZ352</strain>
    </source>
</reference>
<keyword evidence="2" id="KW-1133">Transmembrane helix</keyword>
<comment type="caution">
    <text evidence="3">The sequence shown here is derived from an EMBL/GenBank/DDBJ whole genome shotgun (WGS) entry which is preliminary data.</text>
</comment>
<feature type="transmembrane region" description="Helical" evidence="2">
    <location>
        <begin position="28"/>
        <end position="50"/>
    </location>
</feature>
<feature type="region of interest" description="Disordered" evidence="1">
    <location>
        <begin position="274"/>
        <end position="300"/>
    </location>
</feature>
<keyword evidence="4" id="KW-1185">Reference proteome</keyword>
<dbReference type="OrthoDB" id="5836300at2759"/>
<protein>
    <submittedName>
        <fullName evidence="3">Uncharacterized protein</fullName>
    </submittedName>
</protein>
<feature type="compositionally biased region" description="Low complexity" evidence="1">
    <location>
        <begin position="282"/>
        <end position="300"/>
    </location>
</feature>
<dbReference type="EMBL" id="CAJGYM010000008">
    <property type="protein sequence ID" value="CAD6188208.1"/>
    <property type="molecule type" value="Genomic_DNA"/>
</dbReference>
<dbReference type="Proteomes" id="UP000835052">
    <property type="component" value="Unassembled WGS sequence"/>
</dbReference>
<proteinExistence type="predicted"/>
<accession>A0A8S1H0G2</accession>
<feature type="compositionally biased region" description="Pro residues" evidence="1">
    <location>
        <begin position="234"/>
        <end position="252"/>
    </location>
</feature>
<evidence type="ECO:0000256" key="2">
    <source>
        <dbReference type="SAM" id="Phobius"/>
    </source>
</evidence>
<keyword evidence="2" id="KW-0472">Membrane</keyword>
<evidence type="ECO:0000256" key="1">
    <source>
        <dbReference type="SAM" id="MobiDB-lite"/>
    </source>
</evidence>
<sequence>MLPKLDVSCIGGDSFRPRWRSNIRRRILSIYISLSVLFGPRQMFAFLFLLPLVTAQGRSFADTVFDVPADLLGGGSALTAAQAAPTNLAVQPPIVQPPPQLPAFEMPRLPAFDGFTQPPVTPAPFTFPTHAPFTLPTHAPFTLPTHPTFTFPTHPTIAPMTFPTPAPPVQQPFFVPPVQQQFFAPQQTQYYGYPSYFNQQQPQQVYSAPVYPQQQYGLYQPQLQLPQTQQYQPQPQPQPQSQPLPQPQPQPQSQPQLQTPEIQNIYNQQSIPAQSYQEKTQPEVPQVSNQVPVSQETSRISISPAKSPLALAAPKIAEETNQSAEVVPTASVEGQKTAANPSTHLAQTKVNVSATQVLEHATLEAEVDATVDRHLWFDATFDTTECRRNLTGIGARFQKKLPSYLKKSGKDSALAKLVEQRVIECDRKSTASHWDKVDQLLAKINLSKTEESECRAGLIQERISCFNVVKFACQFVDEAFLFKLIPARITIQEARQAEGGAEKCRKVVRTVKKRVEQEP</sequence>
<keyword evidence="2" id="KW-0812">Transmembrane</keyword>
<dbReference type="AlphaFoldDB" id="A0A8S1H0G2"/>
<name>A0A8S1H0G2_9PELO</name>
<evidence type="ECO:0000313" key="4">
    <source>
        <dbReference type="Proteomes" id="UP000835052"/>
    </source>
</evidence>
<evidence type="ECO:0000313" key="3">
    <source>
        <dbReference type="EMBL" id="CAD6188208.1"/>
    </source>
</evidence>
<organism evidence="3 4">
    <name type="scientific">Caenorhabditis auriculariae</name>
    <dbReference type="NCBI Taxonomy" id="2777116"/>
    <lineage>
        <taxon>Eukaryota</taxon>
        <taxon>Metazoa</taxon>
        <taxon>Ecdysozoa</taxon>
        <taxon>Nematoda</taxon>
        <taxon>Chromadorea</taxon>
        <taxon>Rhabditida</taxon>
        <taxon>Rhabditina</taxon>
        <taxon>Rhabditomorpha</taxon>
        <taxon>Rhabditoidea</taxon>
        <taxon>Rhabditidae</taxon>
        <taxon>Peloderinae</taxon>
        <taxon>Caenorhabditis</taxon>
    </lineage>
</organism>
<gene>
    <name evidence="3" type="ORF">CAUJ_LOCUS4127</name>
</gene>
<feature type="region of interest" description="Disordered" evidence="1">
    <location>
        <begin position="228"/>
        <end position="257"/>
    </location>
</feature>